<feature type="domain" description="Helix-turn-helix" evidence="1">
    <location>
        <begin position="12"/>
        <end position="61"/>
    </location>
</feature>
<name>A0AAD0YGJ2_9FLAO</name>
<dbReference type="GO" id="GO:0003677">
    <property type="term" value="F:DNA binding"/>
    <property type="evidence" value="ECO:0007669"/>
    <property type="project" value="UniProtKB-KW"/>
</dbReference>
<proteinExistence type="predicted"/>
<dbReference type="EMBL" id="CP033912">
    <property type="protein sequence ID" value="AZA96729.1"/>
    <property type="molecule type" value="Genomic_DNA"/>
</dbReference>
<sequence length="62" mass="7237">MIDIKDSEKKSWLRSTEVKELLNISTGKLQNLRINGILSYTRIGGTLYYKYKDIERLLDSKS</sequence>
<evidence type="ECO:0000313" key="2">
    <source>
        <dbReference type="EMBL" id="AZA88168.1"/>
    </source>
</evidence>
<evidence type="ECO:0000313" key="4">
    <source>
        <dbReference type="Proteomes" id="UP000274073"/>
    </source>
</evidence>
<dbReference type="RefSeq" id="WP_123855082.1">
    <property type="nucleotide sequence ID" value="NZ_CP033912.1"/>
</dbReference>
<dbReference type="Proteomes" id="UP000281741">
    <property type="component" value="Chromosome"/>
</dbReference>
<dbReference type="Pfam" id="PF12728">
    <property type="entry name" value="HTH_17"/>
    <property type="match status" value="1"/>
</dbReference>
<dbReference type="EMBL" id="CP033915">
    <property type="protein sequence ID" value="AZA88168.1"/>
    <property type="molecule type" value="Genomic_DNA"/>
</dbReference>
<dbReference type="PANTHER" id="PTHR34585:SF22">
    <property type="entry name" value="HELIX-TURN-HELIX DOMAIN-CONTAINING PROTEIN"/>
    <property type="match status" value="1"/>
</dbReference>
<dbReference type="SUPFAM" id="SSF46955">
    <property type="entry name" value="Putative DNA-binding domain"/>
    <property type="match status" value="1"/>
</dbReference>
<reference evidence="4 5" key="1">
    <citation type="submission" date="2018-11" db="EMBL/GenBank/DDBJ databases">
        <title>Proposal to divide the Flavobacteriaceae and reorganize its genera based on Amino Acid Identity values calculated from whole genome sequences.</title>
        <authorList>
            <person name="Nicholson A.C."/>
            <person name="Gulvik C.A."/>
            <person name="Whitney A.M."/>
            <person name="Humrighouse B.W."/>
            <person name="Bell M."/>
            <person name="Holmes B."/>
            <person name="Steigerwalt A.G."/>
            <person name="Villarma A."/>
            <person name="Sheth M."/>
            <person name="Batra D."/>
            <person name="Pryor J."/>
            <person name="Bernardet J.-F."/>
            <person name="Hugo C."/>
            <person name="Kampfer P."/>
            <person name="Newman J."/>
            <person name="McQuiston J.R."/>
        </authorList>
    </citation>
    <scope>NUCLEOTIDE SEQUENCE [LARGE SCALE GENOMIC DNA]</scope>
    <source>
        <strain evidence="2 4">G0207</strain>
        <strain evidence="3 5">H5143</strain>
    </source>
</reference>
<dbReference type="PANTHER" id="PTHR34585">
    <property type="match status" value="1"/>
</dbReference>
<keyword evidence="2" id="KW-0238">DNA-binding</keyword>
<gene>
    <name evidence="2" type="ORF">EG349_15880</name>
    <name evidence="3" type="ORF">EG353_14670</name>
</gene>
<dbReference type="InterPro" id="IPR009061">
    <property type="entry name" value="DNA-bd_dom_put_sf"/>
</dbReference>
<evidence type="ECO:0000259" key="1">
    <source>
        <dbReference type="Pfam" id="PF12728"/>
    </source>
</evidence>
<organism evidence="2 4">
    <name type="scientific">Chryseobacterium shandongense</name>
    <dbReference type="NCBI Taxonomy" id="1493872"/>
    <lineage>
        <taxon>Bacteria</taxon>
        <taxon>Pseudomonadati</taxon>
        <taxon>Bacteroidota</taxon>
        <taxon>Flavobacteriia</taxon>
        <taxon>Flavobacteriales</taxon>
        <taxon>Weeksellaceae</taxon>
        <taxon>Chryseobacterium group</taxon>
        <taxon>Chryseobacterium</taxon>
    </lineage>
</organism>
<dbReference type="AlphaFoldDB" id="A0AAD0YGJ2"/>
<evidence type="ECO:0000313" key="3">
    <source>
        <dbReference type="EMBL" id="AZA96729.1"/>
    </source>
</evidence>
<keyword evidence="5" id="KW-1185">Reference proteome</keyword>
<protein>
    <submittedName>
        <fullName evidence="2">DNA-binding protein</fullName>
    </submittedName>
</protein>
<dbReference type="InterPro" id="IPR041657">
    <property type="entry name" value="HTH_17"/>
</dbReference>
<dbReference type="Proteomes" id="UP000274073">
    <property type="component" value="Chromosome"/>
</dbReference>
<evidence type="ECO:0000313" key="5">
    <source>
        <dbReference type="Proteomes" id="UP000281741"/>
    </source>
</evidence>
<accession>A0AAD0YGJ2</accession>